<organism evidence="1 2">
    <name type="scientific">Paspalum notatum var. saurae</name>
    <dbReference type="NCBI Taxonomy" id="547442"/>
    <lineage>
        <taxon>Eukaryota</taxon>
        <taxon>Viridiplantae</taxon>
        <taxon>Streptophyta</taxon>
        <taxon>Embryophyta</taxon>
        <taxon>Tracheophyta</taxon>
        <taxon>Spermatophyta</taxon>
        <taxon>Magnoliopsida</taxon>
        <taxon>Liliopsida</taxon>
        <taxon>Poales</taxon>
        <taxon>Poaceae</taxon>
        <taxon>PACMAD clade</taxon>
        <taxon>Panicoideae</taxon>
        <taxon>Andropogonodae</taxon>
        <taxon>Paspaleae</taxon>
        <taxon>Paspalinae</taxon>
        <taxon>Paspalum</taxon>
    </lineage>
</organism>
<evidence type="ECO:0000313" key="2">
    <source>
        <dbReference type="Proteomes" id="UP001341281"/>
    </source>
</evidence>
<name>A0AAQ3X3W6_PASNO</name>
<gene>
    <name evidence="1" type="ORF">U9M48_030586</name>
</gene>
<reference evidence="1 2" key="1">
    <citation type="submission" date="2024-02" db="EMBL/GenBank/DDBJ databases">
        <title>High-quality chromosome-scale genome assembly of Pensacola bahiagrass (Paspalum notatum Flugge var. saurae).</title>
        <authorList>
            <person name="Vega J.M."/>
            <person name="Podio M."/>
            <person name="Orjuela J."/>
            <person name="Siena L.A."/>
            <person name="Pessino S.C."/>
            <person name="Combes M.C."/>
            <person name="Mariac C."/>
            <person name="Albertini E."/>
            <person name="Pupilli F."/>
            <person name="Ortiz J.P.A."/>
            <person name="Leblanc O."/>
        </authorList>
    </citation>
    <scope>NUCLEOTIDE SEQUENCE [LARGE SCALE GENOMIC DNA]</scope>
    <source>
        <strain evidence="1">R1</strain>
        <tissue evidence="1">Leaf</tissue>
    </source>
</reference>
<accession>A0AAQ3X3W6</accession>
<proteinExistence type="predicted"/>
<keyword evidence="2" id="KW-1185">Reference proteome</keyword>
<evidence type="ECO:0000313" key="1">
    <source>
        <dbReference type="EMBL" id="WVZ83440.1"/>
    </source>
</evidence>
<dbReference type="EMBL" id="CP144751">
    <property type="protein sequence ID" value="WVZ83440.1"/>
    <property type="molecule type" value="Genomic_DNA"/>
</dbReference>
<dbReference type="AlphaFoldDB" id="A0AAQ3X3W6"/>
<dbReference type="Proteomes" id="UP001341281">
    <property type="component" value="Chromosome 07"/>
</dbReference>
<protein>
    <submittedName>
        <fullName evidence="1">Uncharacterized protein</fullName>
    </submittedName>
</protein>
<sequence>MSKLFRFDFTVEYHLGRLNTMPDALSHRDAKLLPLLEGSVGAVAGVLSGPSFALIDDIRVGTKEAPDAQFLASRLQEGELPSPWRREDGLLLHAAPVFCVKPRRLVPPSAAPSLLGEP</sequence>